<evidence type="ECO:0000313" key="2">
    <source>
        <dbReference type="EMBL" id="MDR6332353.1"/>
    </source>
</evidence>
<dbReference type="EMBL" id="BSDO01000002">
    <property type="protein sequence ID" value="GLI21898.1"/>
    <property type="molecule type" value="Genomic_DNA"/>
</dbReference>
<sequence length="86" mass="8876">MAYNRDSLVTVSFEPLGGDFKMWRYASTDATATVAGAGYIADALKMGMKVGDVVFVSKTDTNAITIHRVTAVSGAGATLSAGLAIT</sequence>
<dbReference type="AlphaFoldDB" id="A0A9W6CGC5"/>
<evidence type="ECO:0000313" key="3">
    <source>
        <dbReference type="Proteomes" id="UP001144397"/>
    </source>
</evidence>
<evidence type="ECO:0000313" key="4">
    <source>
        <dbReference type="Proteomes" id="UP001245370"/>
    </source>
</evidence>
<gene>
    <name evidence="2" type="ORF">GGQ86_000800</name>
    <name evidence="1" type="ORF">XFLAVUS301_15720</name>
</gene>
<evidence type="ECO:0000313" key="1">
    <source>
        <dbReference type="EMBL" id="GLI21898.1"/>
    </source>
</evidence>
<proteinExistence type="predicted"/>
<dbReference type="RefSeq" id="WP_281806840.1">
    <property type="nucleotide sequence ID" value="NZ_BSDO01000002.1"/>
</dbReference>
<accession>A0A9W6CGC5</accession>
<name>A0A9W6CGC5_XANFL</name>
<protein>
    <submittedName>
        <fullName evidence="1">Uncharacterized protein</fullName>
    </submittedName>
</protein>
<dbReference type="Proteomes" id="UP001245370">
    <property type="component" value="Unassembled WGS sequence"/>
</dbReference>
<reference evidence="2 4" key="2">
    <citation type="submission" date="2023-07" db="EMBL/GenBank/DDBJ databases">
        <title>Genomic Encyclopedia of Type Strains, Phase IV (KMG-IV): sequencing the most valuable type-strain genomes for metagenomic binning, comparative biology and taxonomic classification.</title>
        <authorList>
            <person name="Goeker M."/>
        </authorList>
    </citation>
    <scope>NUCLEOTIDE SEQUENCE [LARGE SCALE GENOMIC DNA]</scope>
    <source>
        <strain evidence="2 4">DSM 338</strain>
    </source>
</reference>
<keyword evidence="4" id="KW-1185">Reference proteome</keyword>
<organism evidence="1 3">
    <name type="scientific">Xanthobacter flavus</name>
    <dbReference type="NCBI Taxonomy" id="281"/>
    <lineage>
        <taxon>Bacteria</taxon>
        <taxon>Pseudomonadati</taxon>
        <taxon>Pseudomonadota</taxon>
        <taxon>Alphaproteobacteria</taxon>
        <taxon>Hyphomicrobiales</taxon>
        <taxon>Xanthobacteraceae</taxon>
        <taxon>Xanthobacter</taxon>
    </lineage>
</organism>
<dbReference type="GeneID" id="95762363"/>
<comment type="caution">
    <text evidence="1">The sequence shown here is derived from an EMBL/GenBank/DDBJ whole genome shotgun (WGS) entry which is preliminary data.</text>
</comment>
<dbReference type="EMBL" id="JAVDPY010000001">
    <property type="protein sequence ID" value="MDR6332353.1"/>
    <property type="molecule type" value="Genomic_DNA"/>
</dbReference>
<reference evidence="1" key="1">
    <citation type="submission" date="2022-12" db="EMBL/GenBank/DDBJ databases">
        <title>Reference genome sequencing for broad-spectrum identification of bacterial and archaeal isolates by mass spectrometry.</title>
        <authorList>
            <person name="Sekiguchi Y."/>
            <person name="Tourlousse D.M."/>
        </authorList>
    </citation>
    <scope>NUCLEOTIDE SEQUENCE</scope>
    <source>
        <strain evidence="1">301</strain>
    </source>
</reference>
<dbReference type="Proteomes" id="UP001144397">
    <property type="component" value="Unassembled WGS sequence"/>
</dbReference>